<dbReference type="Pfam" id="PF19723">
    <property type="entry name" value="DUF6216"/>
    <property type="match status" value="1"/>
</dbReference>
<reference evidence="2" key="1">
    <citation type="submission" date="2022-06" db="EMBL/GenBank/DDBJ databases">
        <title>Complete genome of Pseudomonas hydrolytica DSWY01T.</title>
        <authorList>
            <person name="Jung J."/>
            <person name="Jeon C.O."/>
        </authorList>
    </citation>
    <scope>NUCLEOTIDE SEQUENCE</scope>
    <source>
        <strain evidence="2">DSWY01</strain>
    </source>
</reference>
<protein>
    <submittedName>
        <fullName evidence="2">DUF6216 family protein</fullName>
    </submittedName>
</protein>
<proteinExistence type="predicted"/>
<dbReference type="RefSeq" id="WP_129483527.1">
    <property type="nucleotide sequence ID" value="NZ_CP099397.1"/>
</dbReference>
<feature type="transmembrane region" description="Helical" evidence="1">
    <location>
        <begin position="139"/>
        <end position="163"/>
    </location>
</feature>
<dbReference type="InterPro" id="IPR046188">
    <property type="entry name" value="DUF6216"/>
</dbReference>
<keyword evidence="3" id="KW-1185">Reference proteome</keyword>
<evidence type="ECO:0000313" key="2">
    <source>
        <dbReference type="EMBL" id="USR41128.1"/>
    </source>
</evidence>
<keyword evidence="1" id="KW-0812">Transmembrane</keyword>
<feature type="transmembrane region" description="Helical" evidence="1">
    <location>
        <begin position="20"/>
        <end position="39"/>
    </location>
</feature>
<accession>A0ABY5ADW0</accession>
<evidence type="ECO:0000313" key="3">
    <source>
        <dbReference type="Proteomes" id="UP001054897"/>
    </source>
</evidence>
<dbReference type="GeneID" id="300080659"/>
<keyword evidence="1" id="KW-0472">Membrane</keyword>
<name>A0ABY5ADW0_9GAMM</name>
<feature type="transmembrane region" description="Helical" evidence="1">
    <location>
        <begin position="240"/>
        <end position="258"/>
    </location>
</feature>
<dbReference type="EMBL" id="CP099397">
    <property type="protein sequence ID" value="USR41128.1"/>
    <property type="molecule type" value="Genomic_DNA"/>
</dbReference>
<evidence type="ECO:0000256" key="1">
    <source>
        <dbReference type="SAM" id="Phobius"/>
    </source>
</evidence>
<sequence length="282" mass="32587">MPSQEQGILPIISWIMDNLTALASIAYAATFIAFLLYVYTRAGSMHFLRDRIWRLMGGKSDFLIPDLQKLKLEARELEHFRFEFGIPATTIRDIEQFEHWISDNIISLKDAATAKEYIDWSDYNQLRIKEKNFTLLRKLFTYFGIFTLTSAALFFFIAIPNYLMASFEDSPFFYISTKETKFSILGGDTLDSLSCKEKEVLSRLSQENEFPLDRLQSICSTYASEEKISLLKKRISEQKSAALALALFFVLLMIYFARESTKVFAAQRIQKNLEAKQITAKN</sequence>
<keyword evidence="1" id="KW-1133">Transmembrane helix</keyword>
<organism evidence="2 3">
    <name type="scientific">Ectopseudomonas hydrolytica</name>
    <dbReference type="NCBI Taxonomy" id="2493633"/>
    <lineage>
        <taxon>Bacteria</taxon>
        <taxon>Pseudomonadati</taxon>
        <taxon>Pseudomonadota</taxon>
        <taxon>Gammaproteobacteria</taxon>
        <taxon>Pseudomonadales</taxon>
        <taxon>Pseudomonadaceae</taxon>
        <taxon>Ectopseudomonas</taxon>
    </lineage>
</organism>
<dbReference type="Proteomes" id="UP001054897">
    <property type="component" value="Chromosome"/>
</dbReference>
<gene>
    <name evidence="2" type="ORF">L1F06_006760</name>
</gene>